<dbReference type="InterPro" id="IPR011991">
    <property type="entry name" value="ArsR-like_HTH"/>
</dbReference>
<dbReference type="RefSeq" id="WP_205121094.1">
    <property type="nucleotide sequence ID" value="NZ_JAFBCM010000001.1"/>
</dbReference>
<sequence>MTEPEPSVARPDARSLRGLAHPVRLRMLAILRTDGPATATTLAARLGLNTGATSYHLRQLAAHGFVVEDAARGNARDRWWRAAHRMTHVDLEQVSAEDREAGAAFYRGIVQIYTENMLAAVEEMPLLPSAWRGAGSFGDELLRLTPEETRRLASEVHEIVARYRRDSPTAAAEAEGTVPVSLQFQLFPRPGVLAPEESS</sequence>
<gene>
    <name evidence="2" type="ORF">ACFOUW_33680</name>
</gene>
<feature type="domain" description="HTH arsR-type" evidence="1">
    <location>
        <begin position="14"/>
        <end position="100"/>
    </location>
</feature>
<organism evidence="2 3">
    <name type="scientific">Tenggerimyces flavus</name>
    <dbReference type="NCBI Taxonomy" id="1708749"/>
    <lineage>
        <taxon>Bacteria</taxon>
        <taxon>Bacillati</taxon>
        <taxon>Actinomycetota</taxon>
        <taxon>Actinomycetes</taxon>
        <taxon>Propionibacteriales</taxon>
        <taxon>Nocardioidaceae</taxon>
        <taxon>Tenggerimyces</taxon>
    </lineage>
</organism>
<dbReference type="EMBL" id="JBHRZH010000043">
    <property type="protein sequence ID" value="MFC3765828.1"/>
    <property type="molecule type" value="Genomic_DNA"/>
</dbReference>
<keyword evidence="3" id="KW-1185">Reference proteome</keyword>
<evidence type="ECO:0000313" key="3">
    <source>
        <dbReference type="Proteomes" id="UP001595699"/>
    </source>
</evidence>
<comment type="caution">
    <text evidence="2">The sequence shown here is derived from an EMBL/GenBank/DDBJ whole genome shotgun (WGS) entry which is preliminary data.</text>
</comment>
<dbReference type="InterPro" id="IPR001845">
    <property type="entry name" value="HTH_ArsR_DNA-bd_dom"/>
</dbReference>
<proteinExistence type="predicted"/>
<dbReference type="SMART" id="SM00418">
    <property type="entry name" value="HTH_ARSR"/>
    <property type="match status" value="1"/>
</dbReference>
<dbReference type="InterPro" id="IPR036388">
    <property type="entry name" value="WH-like_DNA-bd_sf"/>
</dbReference>
<name>A0ABV7YLI0_9ACTN</name>
<dbReference type="Pfam" id="PF12840">
    <property type="entry name" value="HTH_20"/>
    <property type="match status" value="1"/>
</dbReference>
<dbReference type="Gene3D" id="1.10.10.10">
    <property type="entry name" value="Winged helix-like DNA-binding domain superfamily/Winged helix DNA-binding domain"/>
    <property type="match status" value="1"/>
</dbReference>
<evidence type="ECO:0000259" key="1">
    <source>
        <dbReference type="SMART" id="SM00418"/>
    </source>
</evidence>
<protein>
    <submittedName>
        <fullName evidence="2">Helix-turn-helix domain-containing protein</fullName>
    </submittedName>
</protein>
<dbReference type="InterPro" id="IPR036390">
    <property type="entry name" value="WH_DNA-bd_sf"/>
</dbReference>
<dbReference type="SUPFAM" id="SSF46785">
    <property type="entry name" value="Winged helix' DNA-binding domain"/>
    <property type="match status" value="1"/>
</dbReference>
<dbReference type="CDD" id="cd00090">
    <property type="entry name" value="HTH_ARSR"/>
    <property type="match status" value="1"/>
</dbReference>
<dbReference type="Proteomes" id="UP001595699">
    <property type="component" value="Unassembled WGS sequence"/>
</dbReference>
<reference evidence="3" key="1">
    <citation type="journal article" date="2019" name="Int. J. Syst. Evol. Microbiol.">
        <title>The Global Catalogue of Microorganisms (GCM) 10K type strain sequencing project: providing services to taxonomists for standard genome sequencing and annotation.</title>
        <authorList>
            <consortium name="The Broad Institute Genomics Platform"/>
            <consortium name="The Broad Institute Genome Sequencing Center for Infectious Disease"/>
            <person name="Wu L."/>
            <person name="Ma J."/>
        </authorList>
    </citation>
    <scope>NUCLEOTIDE SEQUENCE [LARGE SCALE GENOMIC DNA]</scope>
    <source>
        <strain evidence="3">CGMCC 4.7241</strain>
    </source>
</reference>
<accession>A0ABV7YLI0</accession>
<evidence type="ECO:0000313" key="2">
    <source>
        <dbReference type="EMBL" id="MFC3765828.1"/>
    </source>
</evidence>